<evidence type="ECO:0000313" key="2">
    <source>
        <dbReference type="Proteomes" id="UP000814033"/>
    </source>
</evidence>
<proteinExistence type="predicted"/>
<dbReference type="Proteomes" id="UP000814033">
    <property type="component" value="Unassembled WGS sequence"/>
</dbReference>
<dbReference type="EMBL" id="MU276062">
    <property type="protein sequence ID" value="KAI0042522.1"/>
    <property type="molecule type" value="Genomic_DNA"/>
</dbReference>
<evidence type="ECO:0000313" key="1">
    <source>
        <dbReference type="EMBL" id="KAI0042522.1"/>
    </source>
</evidence>
<protein>
    <submittedName>
        <fullName evidence="1">Uncharacterized protein</fullName>
    </submittedName>
</protein>
<organism evidence="1 2">
    <name type="scientific">Auriscalpium vulgare</name>
    <dbReference type="NCBI Taxonomy" id="40419"/>
    <lineage>
        <taxon>Eukaryota</taxon>
        <taxon>Fungi</taxon>
        <taxon>Dikarya</taxon>
        <taxon>Basidiomycota</taxon>
        <taxon>Agaricomycotina</taxon>
        <taxon>Agaricomycetes</taxon>
        <taxon>Russulales</taxon>
        <taxon>Auriscalpiaceae</taxon>
        <taxon>Auriscalpium</taxon>
    </lineage>
</organism>
<reference evidence="1" key="2">
    <citation type="journal article" date="2022" name="New Phytol.">
        <title>Evolutionary transition to the ectomycorrhizal habit in the genomes of a hyperdiverse lineage of mushroom-forming fungi.</title>
        <authorList>
            <person name="Looney B."/>
            <person name="Miyauchi S."/>
            <person name="Morin E."/>
            <person name="Drula E."/>
            <person name="Courty P.E."/>
            <person name="Kohler A."/>
            <person name="Kuo A."/>
            <person name="LaButti K."/>
            <person name="Pangilinan J."/>
            <person name="Lipzen A."/>
            <person name="Riley R."/>
            <person name="Andreopoulos W."/>
            <person name="He G."/>
            <person name="Johnson J."/>
            <person name="Nolan M."/>
            <person name="Tritt A."/>
            <person name="Barry K.W."/>
            <person name="Grigoriev I.V."/>
            <person name="Nagy L.G."/>
            <person name="Hibbett D."/>
            <person name="Henrissat B."/>
            <person name="Matheny P.B."/>
            <person name="Labbe J."/>
            <person name="Martin F.M."/>
        </authorList>
    </citation>
    <scope>NUCLEOTIDE SEQUENCE</scope>
    <source>
        <strain evidence="1">FP105234-sp</strain>
    </source>
</reference>
<reference evidence="1" key="1">
    <citation type="submission" date="2021-02" db="EMBL/GenBank/DDBJ databases">
        <authorList>
            <consortium name="DOE Joint Genome Institute"/>
            <person name="Ahrendt S."/>
            <person name="Looney B.P."/>
            <person name="Miyauchi S."/>
            <person name="Morin E."/>
            <person name="Drula E."/>
            <person name="Courty P.E."/>
            <person name="Chicoki N."/>
            <person name="Fauchery L."/>
            <person name="Kohler A."/>
            <person name="Kuo A."/>
            <person name="Labutti K."/>
            <person name="Pangilinan J."/>
            <person name="Lipzen A."/>
            <person name="Riley R."/>
            <person name="Andreopoulos W."/>
            <person name="He G."/>
            <person name="Johnson J."/>
            <person name="Barry K.W."/>
            <person name="Grigoriev I.V."/>
            <person name="Nagy L."/>
            <person name="Hibbett D."/>
            <person name="Henrissat B."/>
            <person name="Matheny P.B."/>
            <person name="Labbe J."/>
            <person name="Martin F."/>
        </authorList>
    </citation>
    <scope>NUCLEOTIDE SEQUENCE</scope>
    <source>
        <strain evidence="1">FP105234-sp</strain>
    </source>
</reference>
<name>A0ACB8RF54_9AGAM</name>
<keyword evidence="2" id="KW-1185">Reference proteome</keyword>
<gene>
    <name evidence="1" type="ORF">FA95DRAFT_561129</name>
</gene>
<accession>A0ACB8RF54</accession>
<sequence length="521" mass="55664">MAASNIALNLQGVDFLYERNAAQLDAAQHNSQLPATRLPPEILSHIFSILSSIHKPHTKDGSGPRSLGWLAATHVCQRWRTIALEDASLWASNITVPFVLGAQWAETFLSRARNASLSITRPQHNSHSLPFLTHTELVFLTANLARTQVLCLNTGDAHLRALCTPAPLLHTLHILDPIYIWVVSNPPFTLLDGLLGGATGAPALRHLRVETKAQLPWTSPLLAGLKSLNVEESGRNITGAEAGEMFTALGSMHALEQLALQLRLGAPETAPQPIVALPALRTLTLKTPVASARHILARVTLPATASVRCEMGHFGGEWADLPAVFSAVAACIDVQATSVVCLEMMPDVHRMTCAADSLLVHVNACRGYTPRALSVSFSAAALPARSLVTVALAALVSTRLAQLNVSSDGSDDAWPEALRCAHALRNLSVARRAGQQFCAALAAAPAGFLPALAQLWIRGIDFLSGGVRGYVQVLAQSLERRARAGCALSAVGFSECKLDDAQVHMLKEAVPGMHVMYSHES</sequence>
<comment type="caution">
    <text evidence="1">The sequence shown here is derived from an EMBL/GenBank/DDBJ whole genome shotgun (WGS) entry which is preliminary data.</text>
</comment>